<dbReference type="GO" id="GO:0016787">
    <property type="term" value="F:hydrolase activity"/>
    <property type="evidence" value="ECO:0007669"/>
    <property type="project" value="UniProtKB-KW"/>
</dbReference>
<protein>
    <submittedName>
        <fullName evidence="2">Alpha/beta fold hydrolase</fullName>
    </submittedName>
</protein>
<dbReference type="Pfam" id="PF12697">
    <property type="entry name" value="Abhydrolase_6"/>
    <property type="match status" value="1"/>
</dbReference>
<dbReference type="PANTHER" id="PTHR43433">
    <property type="entry name" value="HYDROLASE, ALPHA/BETA FOLD FAMILY PROTEIN"/>
    <property type="match status" value="1"/>
</dbReference>
<dbReference type="InterPro" id="IPR029058">
    <property type="entry name" value="AB_hydrolase_fold"/>
</dbReference>
<dbReference type="PRINTS" id="PR00111">
    <property type="entry name" value="ABHYDROLASE"/>
</dbReference>
<comment type="caution">
    <text evidence="2">The sequence shown here is derived from an EMBL/GenBank/DDBJ whole genome shotgun (WGS) entry which is preliminary data.</text>
</comment>
<dbReference type="PANTHER" id="PTHR43433:SF5">
    <property type="entry name" value="AB HYDROLASE-1 DOMAIN-CONTAINING PROTEIN"/>
    <property type="match status" value="1"/>
</dbReference>
<reference evidence="2" key="1">
    <citation type="submission" date="2022-09" db="EMBL/GenBank/DDBJ databases">
        <title>Isolation and characterization of 3-chlorobenzoate degrading bacteria from soils in Shizuoka.</title>
        <authorList>
            <person name="Ifat A."/>
            <person name="Ogawa N."/>
            <person name="Kimbara K."/>
            <person name="Moriuchi R."/>
            <person name="Dohra H."/>
            <person name="Shintani M."/>
        </authorList>
    </citation>
    <scope>NUCLEOTIDE SEQUENCE</scope>
    <source>
        <strain evidence="2">19CS4-2</strain>
    </source>
</reference>
<dbReference type="InterPro" id="IPR000073">
    <property type="entry name" value="AB_hydrolase_1"/>
</dbReference>
<name>A0AA37MRU7_9BURK</name>
<feature type="domain" description="AB hydrolase-1" evidence="1">
    <location>
        <begin position="30"/>
        <end position="255"/>
    </location>
</feature>
<dbReference type="RefSeq" id="WP_238211672.1">
    <property type="nucleotide sequence ID" value="NZ_BPUS01000003.1"/>
</dbReference>
<proteinExistence type="predicted"/>
<dbReference type="InterPro" id="IPR050471">
    <property type="entry name" value="AB_hydrolase"/>
</dbReference>
<dbReference type="SUPFAM" id="SSF53474">
    <property type="entry name" value="alpha/beta-Hydrolases"/>
    <property type="match status" value="1"/>
</dbReference>
<sequence length="267" mass="28744">MSLLIQSSYCEIQAGRIAYSRRGTGRPLALLHPIGVDRSWWDEYIESWASFYDVIAIDMRGHGDSSAVTSAITLADHAADVAAVLRQERVDGATLIGVSMGGMVAQRVAIQFPELVGALILCATAGGFPDDVRPRIRARGDTSRQGAMSEVIDETISRWFAADTPRPDLVAKCRARLAADDWFSWSANWEAISRLDNLAELRAVPLPALVVAGDADASIPVAVSQKIADALPNGRFVSIPGAAHFGAFDMRETFAPVFDAFLSGLAR</sequence>
<dbReference type="EMBL" id="BPUS01000003">
    <property type="protein sequence ID" value="GJH25137.1"/>
    <property type="molecule type" value="Genomic_DNA"/>
</dbReference>
<evidence type="ECO:0000313" key="2">
    <source>
        <dbReference type="EMBL" id="GJH25137.1"/>
    </source>
</evidence>
<accession>A0AA37MRU7</accession>
<evidence type="ECO:0000259" key="1">
    <source>
        <dbReference type="Pfam" id="PF12697"/>
    </source>
</evidence>
<evidence type="ECO:0000313" key="3">
    <source>
        <dbReference type="Proteomes" id="UP001055111"/>
    </source>
</evidence>
<dbReference type="Proteomes" id="UP001055111">
    <property type="component" value="Unassembled WGS sequence"/>
</dbReference>
<gene>
    <name evidence="2" type="ORF">CBA19CS42_11495</name>
</gene>
<dbReference type="Gene3D" id="3.40.50.1820">
    <property type="entry name" value="alpha/beta hydrolase"/>
    <property type="match status" value="1"/>
</dbReference>
<dbReference type="AlphaFoldDB" id="A0AA37MRU7"/>
<keyword evidence="2" id="KW-0378">Hydrolase</keyword>
<organism evidence="2 3">
    <name type="scientific">Caballeronia novacaledonica</name>
    <dbReference type="NCBI Taxonomy" id="1544861"/>
    <lineage>
        <taxon>Bacteria</taxon>
        <taxon>Pseudomonadati</taxon>
        <taxon>Pseudomonadota</taxon>
        <taxon>Betaproteobacteria</taxon>
        <taxon>Burkholderiales</taxon>
        <taxon>Burkholderiaceae</taxon>
        <taxon>Caballeronia</taxon>
    </lineage>
</organism>